<comment type="caution">
    <text evidence="2">The sequence shown here is derived from an EMBL/GenBank/DDBJ whole genome shotgun (WGS) entry which is preliminary data.</text>
</comment>
<protein>
    <submittedName>
        <fullName evidence="2">Uncharacterized protein</fullName>
    </submittedName>
</protein>
<name>A0A812MTU6_9DINO</name>
<feature type="region of interest" description="Disordered" evidence="1">
    <location>
        <begin position="761"/>
        <end position="789"/>
    </location>
</feature>
<evidence type="ECO:0000313" key="3">
    <source>
        <dbReference type="Proteomes" id="UP000601435"/>
    </source>
</evidence>
<keyword evidence="3" id="KW-1185">Reference proteome</keyword>
<evidence type="ECO:0000313" key="2">
    <source>
        <dbReference type="EMBL" id="CAE7273064.1"/>
    </source>
</evidence>
<organism evidence="2 3">
    <name type="scientific">Symbiodinium necroappetens</name>
    <dbReference type="NCBI Taxonomy" id="1628268"/>
    <lineage>
        <taxon>Eukaryota</taxon>
        <taxon>Sar</taxon>
        <taxon>Alveolata</taxon>
        <taxon>Dinophyceae</taxon>
        <taxon>Suessiales</taxon>
        <taxon>Symbiodiniaceae</taxon>
        <taxon>Symbiodinium</taxon>
    </lineage>
</organism>
<feature type="compositionally biased region" description="Low complexity" evidence="1">
    <location>
        <begin position="837"/>
        <end position="847"/>
    </location>
</feature>
<dbReference type="EMBL" id="CAJNJA010011468">
    <property type="protein sequence ID" value="CAE7273064.1"/>
    <property type="molecule type" value="Genomic_DNA"/>
</dbReference>
<dbReference type="OrthoDB" id="437355at2759"/>
<feature type="non-terminal residue" evidence="2">
    <location>
        <position position="1"/>
    </location>
</feature>
<accession>A0A812MTU6</accession>
<reference evidence="2" key="1">
    <citation type="submission" date="2021-02" db="EMBL/GenBank/DDBJ databases">
        <authorList>
            <person name="Dougan E. K."/>
            <person name="Rhodes N."/>
            <person name="Thang M."/>
            <person name="Chan C."/>
        </authorList>
    </citation>
    <scope>NUCLEOTIDE SEQUENCE</scope>
</reference>
<gene>
    <name evidence="2" type="ORF">SNEC2469_LOCUS6581</name>
</gene>
<proteinExistence type="predicted"/>
<evidence type="ECO:0000256" key="1">
    <source>
        <dbReference type="SAM" id="MobiDB-lite"/>
    </source>
</evidence>
<feature type="compositionally biased region" description="Acidic residues" evidence="1">
    <location>
        <begin position="804"/>
        <end position="815"/>
    </location>
</feature>
<dbReference type="AlphaFoldDB" id="A0A812MTU6"/>
<feature type="region of interest" description="Disordered" evidence="1">
    <location>
        <begin position="804"/>
        <end position="850"/>
    </location>
</feature>
<dbReference type="Proteomes" id="UP000601435">
    <property type="component" value="Unassembled WGS sequence"/>
</dbReference>
<feature type="compositionally biased region" description="Basic and acidic residues" evidence="1">
    <location>
        <begin position="761"/>
        <end position="774"/>
    </location>
</feature>
<sequence>AIVQDEASSETPSPGCEYTSTEISQDDLGLDVAEAWKVNVNVHIIRKASYKGCLKISRGCVSLESWRNFLDFSGLQQWQTCKLLAKEEQHVDTGASLWQLPPGLFFGYLIRNYFRTTSDFMCRYTRRAELSIKQALDNMGMKSLAILCDASPKAKMVWLPVLSVPGLVTMGTLQRLSTQELKALANVLSHVNISLDDCFPTEPLLPARETETRVIYKQQSLRLAYLFDRETEASRWDVPMGSDHLRLVVCPDQGGMTTLCGWLFRAKKSPWNTSGFGSTLNEAKPDDVLMEMFQRDILKENNLEETSDTQLNFTRVMDILGKTCKWCSWAHTSKRFQMSASLLLILWSAMEVGKNPFKILENESSAPQNQKSFDKTVDLCVKALTNEESFGIFRVARAVLEPFRELCLQLVLRLTFRRCATYESVLKEGFGLYLSTVHELMQYSLYLRSSPHCAAALVSTKEADNGETKQSILKRMQAEWQVVLLMESKPPSAAILAASCHHSRYQHYRETMTCLEKHDFVMQPECKEVVSAWNPSFCQSASLESMFGEMSDAVKRAGRADAGSLPNLHAVGVRSLLRRVCKHEGSPKALELSKDAVQLKQLPYKFAGPLPEQKDDETRVPCRNQGDDWWDPLLQGQITPALTLDVGRALIQQLRFDYDEVLLYGYTVHVCEQALEDKCGSALLFRRGGQEFSLLCYLVQSGEILQTTSASLSELLEKSDVQMPKNTTKNQKIRRLLMLEAVVQACGEQRIHKLLAKLDEQEEKRRKKEKKEEEPQQAEGDIEWEELHDDPATAACRELLARLDEEEEQQETSEDAEAKPRDGGIMADANRASRAYLSSSTTSLPSKLLEDMPIPDGAAMHQTVHVDGTLPQFQGRLLNGQCFEGK</sequence>